<dbReference type="GO" id="GO:0016874">
    <property type="term" value="F:ligase activity"/>
    <property type="evidence" value="ECO:0007669"/>
    <property type="project" value="UniProtKB-KW"/>
</dbReference>
<evidence type="ECO:0000256" key="12">
    <source>
        <dbReference type="ARBA" id="ARBA00049515"/>
    </source>
</evidence>
<dbReference type="InterPro" id="IPR036621">
    <property type="entry name" value="Anticodon-bd_dom_sf"/>
</dbReference>
<dbReference type="EC" id="6.1.1.3" evidence="13"/>
<dbReference type="InterPro" id="IPR002320">
    <property type="entry name" value="Thr-tRNA-ligase_IIa"/>
</dbReference>
<dbReference type="EMBL" id="BAABQM010000003">
    <property type="protein sequence ID" value="GAA5414782.1"/>
    <property type="molecule type" value="Genomic_DNA"/>
</dbReference>
<evidence type="ECO:0000313" key="15">
    <source>
        <dbReference type="EMBL" id="GAA5414782.1"/>
    </source>
</evidence>
<dbReference type="InterPro" id="IPR045864">
    <property type="entry name" value="aa-tRNA-synth_II/BPL/LPL"/>
</dbReference>
<comment type="cofactor">
    <cofactor evidence="13">
        <name>Zn(2+)</name>
        <dbReference type="ChEBI" id="CHEBI:29105"/>
    </cofactor>
    <text evidence="13">Binds 1 zinc ion per subunit.</text>
</comment>
<evidence type="ECO:0000256" key="7">
    <source>
        <dbReference type="ARBA" id="ARBA00022833"/>
    </source>
</evidence>
<dbReference type="NCBIfam" id="TIGR00418">
    <property type="entry name" value="thrS"/>
    <property type="match status" value="1"/>
</dbReference>
<dbReference type="SUPFAM" id="SSF55681">
    <property type="entry name" value="Class II aaRS and biotin synthetases"/>
    <property type="match status" value="1"/>
</dbReference>
<evidence type="ECO:0000256" key="4">
    <source>
        <dbReference type="ARBA" id="ARBA00022598"/>
    </source>
</evidence>
<dbReference type="CDD" id="cd00860">
    <property type="entry name" value="ThrRS_anticodon"/>
    <property type="match status" value="1"/>
</dbReference>
<feature type="binding site" evidence="13">
    <location>
        <position position="320"/>
    </location>
    <ligand>
        <name>Zn(2+)</name>
        <dbReference type="ChEBI" id="CHEBI:29105"/>
        <note>catalytic</note>
    </ligand>
</feature>
<dbReference type="PANTHER" id="PTHR11451">
    <property type="entry name" value="THREONINE-TRNA LIGASE"/>
    <property type="match status" value="1"/>
</dbReference>
<evidence type="ECO:0000256" key="2">
    <source>
        <dbReference type="ARBA" id="ARBA00022490"/>
    </source>
</evidence>
<dbReference type="InterPro" id="IPR006195">
    <property type="entry name" value="aa-tRNA-synth_II"/>
</dbReference>
<dbReference type="Pfam" id="PF07973">
    <property type="entry name" value="tRNA_SAD"/>
    <property type="match status" value="1"/>
</dbReference>
<evidence type="ECO:0000256" key="1">
    <source>
        <dbReference type="ARBA" id="ARBA00008226"/>
    </source>
</evidence>
<feature type="binding site" evidence="13">
    <location>
        <position position="450"/>
    </location>
    <ligand>
        <name>Zn(2+)</name>
        <dbReference type="ChEBI" id="CHEBI:29105"/>
        <note>catalytic</note>
    </ligand>
</feature>
<dbReference type="CDD" id="cd00771">
    <property type="entry name" value="ThrRS_core"/>
    <property type="match status" value="1"/>
</dbReference>
<sequence>MKFDHALNHSAAHILAAALKKLYPDVKLTIGPAIEEGFYYDFSTSTPVSINDLPKIEKQMKKIVSGAHEFTKSVVSKQEALDFYKDNKYKSEIISEIPDEEEITFYTCGDFTDLCAGPHTANTKNVKAIKLLNLAGSYWRGDSKNDQLTRIYGVAFDNEADLAEYLTLLEDRKQRDHRKIGKDLKLFTFSPLVGQGLPIWLPAGTKIKYEIQRYINYLQHKYEFEPVMTPVLGTVDLYKTSGHWDHYKENMFPVMDVEGEELVLRPMTCPHHIMVYKSDLRSYRQMPIRLCEHSNLHRYEASGGLTGLERVREMVLEDTHIFCRPSQIKEEVARCYKAIVEAHEGLGSKIWRVDFSTYDPEDTEKFHGDTAMWESSQAQLREALEEQGLEYVVMPGEAAFYGPKIDFQVKTALGHVVTVSTIQLDFLLPERFELEYKNEKGEMERPVMVHLGIIGTYERYLAMLLEQTKGVLPLWLSPTQIEILPVNVDIHAEYSHELMNKLNLAGFRVEVDDRDERLAKRLREAQISKVPYQLIIGDNESKDSNNISFRRYGSEETVTMSYEEFVDMLNKQISERK</sequence>
<keyword evidence="11 13" id="KW-0030">Aminoacyl-tRNA synthetase</keyword>
<comment type="caution">
    <text evidence="15">The sequence shown here is derived from an EMBL/GenBank/DDBJ whole genome shotgun (WGS) entry which is preliminary data.</text>
</comment>
<dbReference type="RefSeq" id="WP_353289943.1">
    <property type="nucleotide sequence ID" value="NZ_BAABQM010000003.1"/>
</dbReference>
<dbReference type="InterPro" id="IPR033728">
    <property type="entry name" value="ThrRS_core"/>
</dbReference>
<evidence type="ECO:0000256" key="9">
    <source>
        <dbReference type="ARBA" id="ARBA00022884"/>
    </source>
</evidence>
<dbReference type="SMART" id="SM00863">
    <property type="entry name" value="tRNA_SAD"/>
    <property type="match status" value="1"/>
</dbReference>
<evidence type="ECO:0000256" key="5">
    <source>
        <dbReference type="ARBA" id="ARBA00022723"/>
    </source>
</evidence>
<dbReference type="Gene3D" id="3.40.50.800">
    <property type="entry name" value="Anticodon-binding domain"/>
    <property type="match status" value="1"/>
</dbReference>
<reference evidence="15" key="1">
    <citation type="submission" date="2024-02" db="EMBL/GenBank/DDBJ databases">
        <title>Draft genome sequence of new strains in genus Ureaplasma.</title>
        <authorList>
            <person name="Nakajima Y."/>
            <person name="Segawa T."/>
        </authorList>
    </citation>
    <scope>NUCLEOTIDE SEQUENCE [LARGE SCALE GENOMIC DNA]</scope>
    <source>
        <strain evidence="15">OM1</strain>
    </source>
</reference>
<keyword evidence="9 13" id="KW-0694">RNA-binding</keyword>
<feature type="domain" description="Aminoacyl-transfer RNA synthetases class-II family profile" evidence="14">
    <location>
        <begin position="202"/>
        <end position="473"/>
    </location>
</feature>
<feature type="binding site" evidence="13">
    <location>
        <position position="269"/>
    </location>
    <ligand>
        <name>Zn(2+)</name>
        <dbReference type="ChEBI" id="CHEBI:29105"/>
        <note>catalytic</note>
    </ligand>
</feature>
<gene>
    <name evidence="13 15" type="primary">thrS</name>
    <name evidence="15" type="ORF">UREOM_4930</name>
</gene>
<keyword evidence="10 13" id="KW-0648">Protein biosynthesis</keyword>
<dbReference type="Proteomes" id="UP001449582">
    <property type="component" value="Unassembled WGS sequence"/>
</dbReference>
<keyword evidence="2 13" id="KW-0963">Cytoplasm</keyword>
<keyword evidence="7 13" id="KW-0862">Zinc</keyword>
<keyword evidence="6 13" id="KW-0547">Nucleotide-binding</keyword>
<dbReference type="Pfam" id="PF03129">
    <property type="entry name" value="HGTP_anticodon"/>
    <property type="match status" value="1"/>
</dbReference>
<dbReference type="PROSITE" id="PS50862">
    <property type="entry name" value="AA_TRNA_LIGASE_II"/>
    <property type="match status" value="1"/>
</dbReference>
<dbReference type="HAMAP" id="MF_00184">
    <property type="entry name" value="Thr_tRNA_synth"/>
    <property type="match status" value="1"/>
</dbReference>
<dbReference type="Gene3D" id="3.30.980.10">
    <property type="entry name" value="Threonyl-trna Synthetase, Chain A, domain 2"/>
    <property type="match status" value="1"/>
</dbReference>
<evidence type="ECO:0000256" key="6">
    <source>
        <dbReference type="ARBA" id="ARBA00022741"/>
    </source>
</evidence>
<evidence type="ECO:0000313" key="16">
    <source>
        <dbReference type="Proteomes" id="UP001449582"/>
    </source>
</evidence>
<accession>A0ABP9U9N0</accession>
<keyword evidence="3 13" id="KW-0820">tRNA-binding</keyword>
<dbReference type="InterPro" id="IPR002314">
    <property type="entry name" value="aa-tRNA-synt_IIb"/>
</dbReference>
<evidence type="ECO:0000256" key="3">
    <source>
        <dbReference type="ARBA" id="ARBA00022555"/>
    </source>
</evidence>
<dbReference type="InterPro" id="IPR018163">
    <property type="entry name" value="Thr/Ala-tRNA-synth_IIc_edit"/>
</dbReference>
<dbReference type="InterPro" id="IPR047246">
    <property type="entry name" value="ThrRS_anticodon"/>
</dbReference>
<dbReference type="SUPFAM" id="SSF52954">
    <property type="entry name" value="Class II aaRS ABD-related"/>
    <property type="match status" value="1"/>
</dbReference>
<dbReference type="SUPFAM" id="SSF55186">
    <property type="entry name" value="ThrRS/AlaRS common domain"/>
    <property type="match status" value="1"/>
</dbReference>
<keyword evidence="5 13" id="KW-0479">Metal-binding</keyword>
<name>A0ABP9U9N0_9BACT</name>
<keyword evidence="16" id="KW-1185">Reference proteome</keyword>
<comment type="similarity">
    <text evidence="1 13">Belongs to the class-II aminoacyl-tRNA synthetase family.</text>
</comment>
<proteinExistence type="inferred from homology"/>
<keyword evidence="8 13" id="KW-0067">ATP-binding</keyword>
<dbReference type="PRINTS" id="PR01047">
    <property type="entry name" value="TRNASYNTHTHR"/>
</dbReference>
<dbReference type="PANTHER" id="PTHR11451:SF56">
    <property type="entry name" value="THREONINE--TRNA LIGASE 1"/>
    <property type="match status" value="1"/>
</dbReference>
<organism evidence="15 16">
    <name type="scientific">Ureaplasma ceti</name>
    <dbReference type="NCBI Taxonomy" id="3119530"/>
    <lineage>
        <taxon>Bacteria</taxon>
        <taxon>Bacillati</taxon>
        <taxon>Mycoplasmatota</taxon>
        <taxon>Mycoplasmoidales</taxon>
        <taxon>Mycoplasmoidaceae</taxon>
        <taxon>Ureaplasma</taxon>
    </lineage>
</organism>
<evidence type="ECO:0000256" key="8">
    <source>
        <dbReference type="ARBA" id="ARBA00022840"/>
    </source>
</evidence>
<evidence type="ECO:0000256" key="11">
    <source>
        <dbReference type="ARBA" id="ARBA00023146"/>
    </source>
</evidence>
<dbReference type="Pfam" id="PF00587">
    <property type="entry name" value="tRNA-synt_2b"/>
    <property type="match status" value="1"/>
</dbReference>
<protein>
    <recommendedName>
        <fullName evidence="13">Threonine--tRNA ligase</fullName>
        <ecNumber evidence="13">6.1.1.3</ecNumber>
    </recommendedName>
    <alternativeName>
        <fullName evidence="13">Threonyl-tRNA synthetase</fullName>
        <shortName evidence="13">ThrRS</shortName>
    </alternativeName>
</protein>
<comment type="subunit">
    <text evidence="13">Homodimer.</text>
</comment>
<keyword evidence="4 13" id="KW-0436">Ligase</keyword>
<dbReference type="InterPro" id="IPR012947">
    <property type="entry name" value="tRNA_SAD"/>
</dbReference>
<comment type="caution">
    <text evidence="13">Lacks conserved residue(s) required for the propagation of feature annotation.</text>
</comment>
<comment type="subcellular location">
    <subcellularLocation>
        <location evidence="13">Cytoplasm</location>
    </subcellularLocation>
</comment>
<evidence type="ECO:0000256" key="13">
    <source>
        <dbReference type="HAMAP-Rule" id="MF_00184"/>
    </source>
</evidence>
<dbReference type="InterPro" id="IPR004154">
    <property type="entry name" value="Anticodon-bd"/>
</dbReference>
<evidence type="ECO:0000256" key="10">
    <source>
        <dbReference type="ARBA" id="ARBA00022917"/>
    </source>
</evidence>
<dbReference type="Gene3D" id="3.30.930.10">
    <property type="entry name" value="Bira Bifunctional Protein, Domain 2"/>
    <property type="match status" value="1"/>
</dbReference>
<comment type="catalytic activity">
    <reaction evidence="12 13">
        <text>tRNA(Thr) + L-threonine + ATP = L-threonyl-tRNA(Thr) + AMP + diphosphate + H(+)</text>
        <dbReference type="Rhea" id="RHEA:24624"/>
        <dbReference type="Rhea" id="RHEA-COMP:9670"/>
        <dbReference type="Rhea" id="RHEA-COMP:9704"/>
        <dbReference type="ChEBI" id="CHEBI:15378"/>
        <dbReference type="ChEBI" id="CHEBI:30616"/>
        <dbReference type="ChEBI" id="CHEBI:33019"/>
        <dbReference type="ChEBI" id="CHEBI:57926"/>
        <dbReference type="ChEBI" id="CHEBI:78442"/>
        <dbReference type="ChEBI" id="CHEBI:78534"/>
        <dbReference type="ChEBI" id="CHEBI:456215"/>
        <dbReference type="EC" id="6.1.1.3"/>
    </reaction>
</comment>
<evidence type="ECO:0000259" key="14">
    <source>
        <dbReference type="PROSITE" id="PS50862"/>
    </source>
</evidence>